<sequence length="161" mass="17990">MENGKQKESGRKGGRGTEGEAEERTRGPTNSTTRRQSSSRHGSRTQDARQQQQQQQSALSAAACVECVARPVNSLERSSDQLEPPILPARRDVTDACITPCMTLRNHRIVNYGVLRGLELRAEQGFLAMSKRNLKVRIRSSDIPHLRAEFGNRKTSNFDSK</sequence>
<gene>
    <name evidence="2" type="ORF">EAI_00607</name>
</gene>
<proteinExistence type="predicted"/>
<dbReference type="EMBL" id="GL449233">
    <property type="protein sequence ID" value="EFN83087.1"/>
    <property type="molecule type" value="Genomic_DNA"/>
</dbReference>
<evidence type="ECO:0000313" key="2">
    <source>
        <dbReference type="EMBL" id="EFN83087.1"/>
    </source>
</evidence>
<name>E2BMH8_HARSA</name>
<dbReference type="Proteomes" id="UP000008237">
    <property type="component" value="Unassembled WGS sequence"/>
</dbReference>
<evidence type="ECO:0000256" key="1">
    <source>
        <dbReference type="SAM" id="MobiDB-lite"/>
    </source>
</evidence>
<protein>
    <submittedName>
        <fullName evidence="2">Uncharacterized protein</fullName>
    </submittedName>
</protein>
<accession>E2BMH8</accession>
<organism evidence="3">
    <name type="scientific">Harpegnathos saltator</name>
    <name type="common">Jerdon's jumping ant</name>
    <dbReference type="NCBI Taxonomy" id="610380"/>
    <lineage>
        <taxon>Eukaryota</taxon>
        <taxon>Metazoa</taxon>
        <taxon>Ecdysozoa</taxon>
        <taxon>Arthropoda</taxon>
        <taxon>Hexapoda</taxon>
        <taxon>Insecta</taxon>
        <taxon>Pterygota</taxon>
        <taxon>Neoptera</taxon>
        <taxon>Endopterygota</taxon>
        <taxon>Hymenoptera</taxon>
        <taxon>Apocrita</taxon>
        <taxon>Aculeata</taxon>
        <taxon>Formicoidea</taxon>
        <taxon>Formicidae</taxon>
        <taxon>Ponerinae</taxon>
        <taxon>Ponerini</taxon>
        <taxon>Harpegnathos</taxon>
    </lineage>
</organism>
<dbReference type="InParanoid" id="E2BMH8"/>
<keyword evidence="3" id="KW-1185">Reference proteome</keyword>
<evidence type="ECO:0000313" key="3">
    <source>
        <dbReference type="Proteomes" id="UP000008237"/>
    </source>
</evidence>
<feature type="compositionally biased region" description="Low complexity" evidence="1">
    <location>
        <begin position="48"/>
        <end position="57"/>
    </location>
</feature>
<reference evidence="2 3" key="1">
    <citation type="journal article" date="2010" name="Science">
        <title>Genomic comparison of the ants Camponotus floridanus and Harpegnathos saltator.</title>
        <authorList>
            <person name="Bonasio R."/>
            <person name="Zhang G."/>
            <person name="Ye C."/>
            <person name="Mutti N.S."/>
            <person name="Fang X."/>
            <person name="Qin N."/>
            <person name="Donahue G."/>
            <person name="Yang P."/>
            <person name="Li Q."/>
            <person name="Li C."/>
            <person name="Zhang P."/>
            <person name="Huang Z."/>
            <person name="Berger S.L."/>
            <person name="Reinberg D."/>
            <person name="Wang J."/>
            <person name="Liebig J."/>
        </authorList>
    </citation>
    <scope>NUCLEOTIDE SEQUENCE [LARGE SCALE GENOMIC DNA]</scope>
    <source>
        <strain evidence="2 3">R22 G/1</strain>
    </source>
</reference>
<feature type="region of interest" description="Disordered" evidence="1">
    <location>
        <begin position="1"/>
        <end position="57"/>
    </location>
</feature>
<feature type="compositionally biased region" description="Low complexity" evidence="1">
    <location>
        <begin position="27"/>
        <end position="36"/>
    </location>
</feature>
<dbReference type="AlphaFoldDB" id="E2BMH8"/>
<feature type="compositionally biased region" description="Basic and acidic residues" evidence="1">
    <location>
        <begin position="1"/>
        <end position="26"/>
    </location>
</feature>